<accession>A0A9W7E558</accession>
<comment type="caution">
    <text evidence="2">The sequence shown here is derived from an EMBL/GenBank/DDBJ whole genome shotgun (WGS) entry which is preliminary data.</text>
</comment>
<name>A0A9W7E558_9STRA</name>
<dbReference type="AlphaFoldDB" id="A0A9W7E558"/>
<dbReference type="PANTHER" id="PTHR37463:SF5">
    <property type="entry name" value="DUF2256 DOMAIN-CONTAINING PROTEIN"/>
    <property type="match status" value="1"/>
</dbReference>
<proteinExistence type="predicted"/>
<organism evidence="2 3">
    <name type="scientific">Triparma retinervis</name>
    <dbReference type="NCBI Taxonomy" id="2557542"/>
    <lineage>
        <taxon>Eukaryota</taxon>
        <taxon>Sar</taxon>
        <taxon>Stramenopiles</taxon>
        <taxon>Ochrophyta</taxon>
        <taxon>Bolidophyceae</taxon>
        <taxon>Parmales</taxon>
        <taxon>Triparmaceae</taxon>
        <taxon>Triparma</taxon>
    </lineage>
</organism>
<protein>
    <submittedName>
        <fullName evidence="2">Uncharacterized protein</fullName>
    </submittedName>
</protein>
<dbReference type="PANTHER" id="PTHR37463">
    <property type="entry name" value="GSL3115 PROTEIN"/>
    <property type="match status" value="1"/>
</dbReference>
<dbReference type="InterPro" id="IPR017136">
    <property type="entry name" value="UCP037205"/>
</dbReference>
<dbReference type="EMBL" id="BRXZ01002602">
    <property type="protein sequence ID" value="GMH66063.1"/>
    <property type="molecule type" value="Genomic_DNA"/>
</dbReference>
<dbReference type="OrthoDB" id="537467at2759"/>
<dbReference type="Proteomes" id="UP001165082">
    <property type="component" value="Unassembled WGS sequence"/>
</dbReference>
<sequence length="145" mass="16251">MPRGVKKENLPSKVCVTCGRPFTWRKKWERCWDEVTTCSKSCNAARRRGEVGGEDKNSAGSKQERKEARKAKREGSADPSLFSKPCTLCETPSDTLIRCTIDQTKKWEMVCGKCWKGVSGGVTDGDADHPHYNYGGLWKNRYAAS</sequence>
<reference evidence="2" key="1">
    <citation type="submission" date="2022-07" db="EMBL/GenBank/DDBJ databases">
        <title>Genome analysis of Parmales, a sister group of diatoms, reveals the evolutionary specialization of diatoms from phago-mixotrophs to photoautotrophs.</title>
        <authorList>
            <person name="Ban H."/>
            <person name="Sato S."/>
            <person name="Yoshikawa S."/>
            <person name="Kazumasa Y."/>
            <person name="Nakamura Y."/>
            <person name="Ichinomiya M."/>
            <person name="Saitoh K."/>
            <person name="Sato N."/>
            <person name="Blanc-Mathieu R."/>
            <person name="Endo H."/>
            <person name="Kuwata A."/>
            <person name="Ogata H."/>
        </authorList>
    </citation>
    <scope>NUCLEOTIDE SEQUENCE</scope>
</reference>
<feature type="compositionally biased region" description="Basic and acidic residues" evidence="1">
    <location>
        <begin position="47"/>
        <end position="67"/>
    </location>
</feature>
<keyword evidence="3" id="KW-1185">Reference proteome</keyword>
<evidence type="ECO:0000313" key="2">
    <source>
        <dbReference type="EMBL" id="GMH66063.1"/>
    </source>
</evidence>
<evidence type="ECO:0000256" key="1">
    <source>
        <dbReference type="SAM" id="MobiDB-lite"/>
    </source>
</evidence>
<gene>
    <name evidence="2" type="ORF">TrRE_jg2498</name>
</gene>
<feature type="region of interest" description="Disordered" evidence="1">
    <location>
        <begin position="47"/>
        <end position="84"/>
    </location>
</feature>
<dbReference type="Pfam" id="PF10013">
    <property type="entry name" value="DUF2256"/>
    <property type="match status" value="1"/>
</dbReference>
<evidence type="ECO:0000313" key="3">
    <source>
        <dbReference type="Proteomes" id="UP001165082"/>
    </source>
</evidence>